<evidence type="ECO:0000313" key="4">
    <source>
        <dbReference type="Proteomes" id="UP000004416"/>
    </source>
</evidence>
<keyword evidence="3" id="KW-0378">Hydrolase</keyword>
<name>G9XGS4_DESHA</name>
<evidence type="ECO:0000313" key="3">
    <source>
        <dbReference type="EMBL" id="EHL09109.1"/>
    </source>
</evidence>
<dbReference type="InterPro" id="IPR003673">
    <property type="entry name" value="CoA-Trfase_fam_III"/>
</dbReference>
<dbReference type="AlphaFoldDB" id="G9XGS4"/>
<dbReference type="GO" id="GO:0016740">
    <property type="term" value="F:transferase activity"/>
    <property type="evidence" value="ECO:0007669"/>
    <property type="project" value="UniProtKB-KW"/>
</dbReference>
<reference evidence="3 4" key="1">
    <citation type="submission" date="2011-08" db="EMBL/GenBank/DDBJ databases">
        <authorList>
            <person name="Weinstock G."/>
            <person name="Sodergren E."/>
            <person name="Clifton S."/>
            <person name="Fulton L."/>
            <person name="Fulton B."/>
            <person name="Courtney L."/>
            <person name="Fronick C."/>
            <person name="Harrison M."/>
            <person name="Strong C."/>
            <person name="Farmer C."/>
            <person name="Delahaunty K."/>
            <person name="Markovic C."/>
            <person name="Hall O."/>
            <person name="Minx P."/>
            <person name="Tomlinson C."/>
            <person name="Mitreva M."/>
            <person name="Hou S."/>
            <person name="Chen J."/>
            <person name="Wollam A."/>
            <person name="Pepin K.H."/>
            <person name="Johnson M."/>
            <person name="Bhonagiri V."/>
            <person name="Zhang X."/>
            <person name="Suruliraj S."/>
            <person name="Warren W."/>
            <person name="Chinwalla A."/>
            <person name="Mardis E.R."/>
            <person name="Wilson R.K."/>
        </authorList>
    </citation>
    <scope>NUCLEOTIDE SEQUENCE [LARGE SCALE GENOMIC DNA]</scope>
    <source>
        <strain evidence="3 4">DP7</strain>
    </source>
</reference>
<dbReference type="Gene3D" id="3.30.1540.10">
    <property type="entry name" value="formyl-coa transferase, domain 3"/>
    <property type="match status" value="1"/>
</dbReference>
<dbReference type="PANTHER" id="PTHR48228:SF6">
    <property type="entry name" value="L-CARNITINE COA-TRANSFERASE"/>
    <property type="match status" value="1"/>
</dbReference>
<dbReference type="EMBL" id="AFZX01000005">
    <property type="protein sequence ID" value="EHL09109.1"/>
    <property type="molecule type" value="Genomic_DNA"/>
</dbReference>
<protein>
    <submittedName>
        <fullName evidence="3">Putative bile acid-CoA hydrolase</fullName>
    </submittedName>
</protein>
<dbReference type="Pfam" id="PF02515">
    <property type="entry name" value="CoA_transf_3"/>
    <property type="match status" value="1"/>
</dbReference>
<dbReference type="Proteomes" id="UP000004416">
    <property type="component" value="Unassembled WGS sequence"/>
</dbReference>
<dbReference type="InterPro" id="IPR044855">
    <property type="entry name" value="CoA-Trfase_III_dom3_sf"/>
</dbReference>
<dbReference type="InterPro" id="IPR023606">
    <property type="entry name" value="CoA-Trfase_III_dom_1_sf"/>
</dbReference>
<dbReference type="Gene3D" id="3.40.50.10540">
    <property type="entry name" value="Crotonobetainyl-coa:carnitine coa-transferase, domain 1"/>
    <property type="match status" value="1"/>
</dbReference>
<evidence type="ECO:0000256" key="1">
    <source>
        <dbReference type="ARBA" id="ARBA00008383"/>
    </source>
</evidence>
<dbReference type="GO" id="GO:0016787">
    <property type="term" value="F:hydrolase activity"/>
    <property type="evidence" value="ECO:0007669"/>
    <property type="project" value="UniProtKB-KW"/>
</dbReference>
<comment type="caution">
    <text evidence="3">The sequence shown here is derived from an EMBL/GenBank/DDBJ whole genome shotgun (WGS) entry which is preliminary data.</text>
</comment>
<organism evidence="3 4">
    <name type="scientific">Desulfitobacterium hafniense DP7</name>
    <dbReference type="NCBI Taxonomy" id="537010"/>
    <lineage>
        <taxon>Bacteria</taxon>
        <taxon>Bacillati</taxon>
        <taxon>Bacillota</taxon>
        <taxon>Clostridia</taxon>
        <taxon>Eubacteriales</taxon>
        <taxon>Desulfitobacteriaceae</taxon>
        <taxon>Desulfitobacterium</taxon>
    </lineage>
</organism>
<keyword evidence="2" id="KW-0808">Transferase</keyword>
<dbReference type="PANTHER" id="PTHR48228">
    <property type="entry name" value="SUCCINYL-COA--D-CITRAMALATE COA-TRANSFERASE"/>
    <property type="match status" value="1"/>
</dbReference>
<sequence length="422" mass="46808">MFMREDNAASEKKAPFLIPGFGPLQGLRVLSSGNVIAAPYAAQLMGEMGAEVIHIERPGVGDIVRNEGRMNGVLPFWAAAARNRLSMTLELNMKVEESRAIFLELIRQSDIWIESLVWLEKLGITDEMVLEANPKIVILHVSGYGQKEFGGIPEICDRPCFDVIGQAFSGFMSIQGEEGKPYPVTKPTLNDYLTALFAVFGALTGYIKAKETGKGEVVDLAQYEANAAILGHFIMSYTSSGTMIPRTGNQFTNAPYDIYEVAGGKYVAVGTLGKPLYERALKAMDIDPDVHTFRECGVNLAAMNSEKGQELDRVVRAWMKEHTAQEVENIFSKAKVPAATVNTLAEFVKNEHCLSRNNIISYFDEESEKEVTGFNVVPKFKEQPGQIWRGAPKLGQDTDRIMKELLGYTDEQINNLHEQKII</sequence>
<evidence type="ECO:0000256" key="2">
    <source>
        <dbReference type="ARBA" id="ARBA00022679"/>
    </source>
</evidence>
<comment type="similarity">
    <text evidence="1">Belongs to the CoA-transferase III family.</text>
</comment>
<proteinExistence type="inferred from homology"/>
<accession>G9XGS4</accession>
<dbReference type="HOGENOM" id="CLU_033975_2_0_9"/>
<dbReference type="InterPro" id="IPR050509">
    <property type="entry name" value="CoA-transferase_III"/>
</dbReference>
<dbReference type="SUPFAM" id="SSF89796">
    <property type="entry name" value="CoA-transferase family III (CaiB/BaiF)"/>
    <property type="match status" value="1"/>
</dbReference>
<dbReference type="PATRIC" id="fig|537010.4.peg.131"/>
<gene>
    <name evidence="3" type="ORF">HMPREF0322_00140</name>
</gene>